<sequence length="264" mass="30047">MSYRKKRPSKKKKKVKRDFCGDPFRMTSSSASYRAIFFDAGGTLLKPQPSVGEVYARVAEKYDMSVDHQEVERVFRQKFTQRDHAAASLSHTTPKEEKAWWHSLVLEVFQTVTMVKNFEPFFEELYDLFARGEVWTVYPEVFAMLASLKEKKMILGVVSNWDTRLPQICDQLKLASFFDFIIASVAVGVAKPEAGIFKLALERAGVRKHEALHVGDSIENDYLGAKRAGLDAVLIHREAGEPPQVPFIRSLSELLTWSKRTPAD</sequence>
<evidence type="ECO:0000313" key="1">
    <source>
        <dbReference type="EMBL" id="PIQ86205.1"/>
    </source>
</evidence>
<dbReference type="PRINTS" id="PR00413">
    <property type="entry name" value="HADHALOGNASE"/>
</dbReference>
<dbReference type="PANTHER" id="PTHR46191">
    <property type="match status" value="1"/>
</dbReference>
<dbReference type="InterPro" id="IPR044924">
    <property type="entry name" value="HAD-SF_hydro_IA_REG-2-like_cap"/>
</dbReference>
<dbReference type="EMBL" id="PCVY01000049">
    <property type="protein sequence ID" value="PIQ86205.1"/>
    <property type="molecule type" value="Genomic_DNA"/>
</dbReference>
<dbReference type="CDD" id="cd16415">
    <property type="entry name" value="HAD_dREG-2_like"/>
    <property type="match status" value="1"/>
</dbReference>
<dbReference type="Gene3D" id="3.40.50.1000">
    <property type="entry name" value="HAD superfamily/HAD-like"/>
    <property type="match status" value="1"/>
</dbReference>
<gene>
    <name evidence="1" type="ORF">COV74_05885</name>
</gene>
<protein>
    <submittedName>
        <fullName evidence="1">Haloacid dehalogenase</fullName>
    </submittedName>
</protein>
<name>A0A2H0LRV7_9BACT</name>
<dbReference type="PANTHER" id="PTHR46191:SF2">
    <property type="entry name" value="HALOACID DEHALOGENASE-LIKE HYDROLASE DOMAIN-CONTAINING PROTEIN 3"/>
    <property type="match status" value="1"/>
</dbReference>
<dbReference type="NCBIfam" id="TIGR02252">
    <property type="entry name" value="DREG-2"/>
    <property type="match status" value="1"/>
</dbReference>
<organism evidence="1 2">
    <name type="scientific">Candidatus Abzuiibacterium crystallinum</name>
    <dbReference type="NCBI Taxonomy" id="1974748"/>
    <lineage>
        <taxon>Bacteria</taxon>
        <taxon>Pseudomonadati</taxon>
        <taxon>Candidatus Omnitrophota</taxon>
        <taxon>Candidatus Abzuiibacterium</taxon>
    </lineage>
</organism>
<dbReference type="SUPFAM" id="SSF56784">
    <property type="entry name" value="HAD-like"/>
    <property type="match status" value="1"/>
</dbReference>
<dbReference type="InterPro" id="IPR011949">
    <property type="entry name" value="HAD-SF_hydro_IA_REG-2-like"/>
</dbReference>
<dbReference type="Pfam" id="PF00702">
    <property type="entry name" value="Hydrolase"/>
    <property type="match status" value="1"/>
</dbReference>
<dbReference type="AlphaFoldDB" id="A0A2H0LRV7"/>
<dbReference type="NCBIfam" id="TIGR01509">
    <property type="entry name" value="HAD-SF-IA-v3"/>
    <property type="match status" value="1"/>
</dbReference>
<dbReference type="InterPro" id="IPR023214">
    <property type="entry name" value="HAD_sf"/>
</dbReference>
<dbReference type="Gene3D" id="1.10.150.720">
    <property type="entry name" value="Haloacid dehalogenase-like hydrolase"/>
    <property type="match status" value="1"/>
</dbReference>
<reference evidence="1 2" key="1">
    <citation type="submission" date="2017-09" db="EMBL/GenBank/DDBJ databases">
        <title>Depth-based differentiation of microbial function through sediment-hosted aquifers and enrichment of novel symbionts in the deep terrestrial subsurface.</title>
        <authorList>
            <person name="Probst A.J."/>
            <person name="Ladd B."/>
            <person name="Jarett J.K."/>
            <person name="Geller-Mcgrath D.E."/>
            <person name="Sieber C.M."/>
            <person name="Emerson J.B."/>
            <person name="Anantharaman K."/>
            <person name="Thomas B.C."/>
            <person name="Malmstrom R."/>
            <person name="Stieglmeier M."/>
            <person name="Klingl A."/>
            <person name="Woyke T."/>
            <person name="Ryan C.M."/>
            <person name="Banfield J.F."/>
        </authorList>
    </citation>
    <scope>NUCLEOTIDE SEQUENCE [LARGE SCALE GENOMIC DNA]</scope>
    <source>
        <strain evidence="1">CG11_big_fil_rev_8_21_14_0_20_45_26</strain>
    </source>
</reference>
<dbReference type="InterPro" id="IPR036412">
    <property type="entry name" value="HAD-like_sf"/>
</dbReference>
<proteinExistence type="predicted"/>
<dbReference type="NCBIfam" id="TIGR01549">
    <property type="entry name" value="HAD-SF-IA-v1"/>
    <property type="match status" value="1"/>
</dbReference>
<dbReference type="Proteomes" id="UP000230859">
    <property type="component" value="Unassembled WGS sequence"/>
</dbReference>
<comment type="caution">
    <text evidence="1">The sequence shown here is derived from an EMBL/GenBank/DDBJ whole genome shotgun (WGS) entry which is preliminary data.</text>
</comment>
<dbReference type="InterPro" id="IPR006439">
    <property type="entry name" value="HAD-SF_hydro_IA"/>
</dbReference>
<dbReference type="InterPro" id="IPR051828">
    <property type="entry name" value="HAD-like_hydrolase_domain"/>
</dbReference>
<dbReference type="SFLD" id="SFLDG01129">
    <property type="entry name" value="C1.5:_HAD__Beta-PGM__Phosphata"/>
    <property type="match status" value="1"/>
</dbReference>
<accession>A0A2H0LRV7</accession>
<dbReference type="SFLD" id="SFLDS00003">
    <property type="entry name" value="Haloacid_Dehalogenase"/>
    <property type="match status" value="1"/>
</dbReference>
<evidence type="ECO:0000313" key="2">
    <source>
        <dbReference type="Proteomes" id="UP000230859"/>
    </source>
</evidence>